<dbReference type="AlphaFoldDB" id="A0AAV7TI77"/>
<evidence type="ECO:0000313" key="3">
    <source>
        <dbReference type="Proteomes" id="UP001066276"/>
    </source>
</evidence>
<name>A0AAV7TI77_PLEWA</name>
<protein>
    <submittedName>
        <fullName evidence="2">Uncharacterized protein</fullName>
    </submittedName>
</protein>
<accession>A0AAV7TI77</accession>
<feature type="region of interest" description="Disordered" evidence="1">
    <location>
        <begin position="17"/>
        <end position="53"/>
    </location>
</feature>
<keyword evidence="3" id="KW-1185">Reference proteome</keyword>
<organism evidence="2 3">
    <name type="scientific">Pleurodeles waltl</name>
    <name type="common">Iberian ribbed newt</name>
    <dbReference type="NCBI Taxonomy" id="8319"/>
    <lineage>
        <taxon>Eukaryota</taxon>
        <taxon>Metazoa</taxon>
        <taxon>Chordata</taxon>
        <taxon>Craniata</taxon>
        <taxon>Vertebrata</taxon>
        <taxon>Euteleostomi</taxon>
        <taxon>Amphibia</taxon>
        <taxon>Batrachia</taxon>
        <taxon>Caudata</taxon>
        <taxon>Salamandroidea</taxon>
        <taxon>Salamandridae</taxon>
        <taxon>Pleurodelinae</taxon>
        <taxon>Pleurodeles</taxon>
    </lineage>
</organism>
<feature type="compositionally biased region" description="Polar residues" evidence="1">
    <location>
        <begin position="183"/>
        <end position="196"/>
    </location>
</feature>
<sequence length="280" mass="28906">MSSSVYRVPPSPVRVIKQAGGPARSHRKGVHRTFSSRGDPAIKSPLPARSHTPSPYLLHSSTQCSFRARSAGTTVPLLQACSTLCLTNVLSSGPAWAGGSSLAALWLSHVVSGLGPLRTPGCCGALNRADRIALGGGRHKCHRSHQVQAPGPARLSMPPRQAELHSLLFTAVSAGAAASLLQSDPMSGPTSAQSSGPDWPSKPPRQAAICSLLSFPVRAADGQTSAAHTALFSASERVLSGSCHFGGWSIPSGIGLLGAATCRLRGSSCVPDHLRVPTVL</sequence>
<reference evidence="2" key="1">
    <citation type="journal article" date="2022" name="bioRxiv">
        <title>Sequencing and chromosome-scale assembly of the giantPleurodeles waltlgenome.</title>
        <authorList>
            <person name="Brown T."/>
            <person name="Elewa A."/>
            <person name="Iarovenko S."/>
            <person name="Subramanian E."/>
            <person name="Araus A.J."/>
            <person name="Petzold A."/>
            <person name="Susuki M."/>
            <person name="Suzuki K.-i.T."/>
            <person name="Hayashi T."/>
            <person name="Toyoda A."/>
            <person name="Oliveira C."/>
            <person name="Osipova E."/>
            <person name="Leigh N.D."/>
            <person name="Simon A."/>
            <person name="Yun M.H."/>
        </authorList>
    </citation>
    <scope>NUCLEOTIDE SEQUENCE</scope>
    <source>
        <strain evidence="2">20211129_DDA</strain>
        <tissue evidence="2">Liver</tissue>
    </source>
</reference>
<proteinExistence type="predicted"/>
<comment type="caution">
    <text evidence="2">The sequence shown here is derived from an EMBL/GenBank/DDBJ whole genome shotgun (WGS) entry which is preliminary data.</text>
</comment>
<dbReference type="EMBL" id="JANPWB010000006">
    <property type="protein sequence ID" value="KAJ1176292.1"/>
    <property type="molecule type" value="Genomic_DNA"/>
</dbReference>
<dbReference type="Proteomes" id="UP001066276">
    <property type="component" value="Chromosome 3_2"/>
</dbReference>
<feature type="region of interest" description="Disordered" evidence="1">
    <location>
        <begin position="183"/>
        <end position="204"/>
    </location>
</feature>
<evidence type="ECO:0000256" key="1">
    <source>
        <dbReference type="SAM" id="MobiDB-lite"/>
    </source>
</evidence>
<gene>
    <name evidence="2" type="ORF">NDU88_001574</name>
</gene>
<evidence type="ECO:0000313" key="2">
    <source>
        <dbReference type="EMBL" id="KAJ1176292.1"/>
    </source>
</evidence>